<evidence type="ECO:0000313" key="1">
    <source>
        <dbReference type="EMBL" id="GET06253.1"/>
    </source>
</evidence>
<sequence length="269" mass="31881">MLYDGWNEKQICEEVNKFMNESSYFDKNLTAKVTKFLSPEITKISRGEMVSMKFEKWLFGREAIKYLRANYANIDKFSEKELTDQLERLGIATQFLTKRQIRDKFKALVKKQVKDNLTAIHYSINKLVTMYLASQAFDNLPWKQLDFYLKTDIKTKDLIAGNFADDSPEIRFNVLPKLYRIIEVNNLVQIVVKNNTALEILEPVKNLTDFKSRIERINEDYFEGKDLLKDFKEEKKLDKQSEYLVFFFADNRKGNYINKLRRITEKLAN</sequence>
<gene>
    <name evidence="1" type="ORF">SY212_12830</name>
</gene>
<name>A0A6F9XLV2_9LACO</name>
<dbReference type="Proteomes" id="UP000494265">
    <property type="component" value="Unassembled WGS sequence"/>
</dbReference>
<dbReference type="EMBL" id="BLAM01000126">
    <property type="protein sequence ID" value="GET06253.1"/>
    <property type="molecule type" value="Genomic_DNA"/>
</dbReference>
<protein>
    <submittedName>
        <fullName evidence="1">Uncharacterized protein</fullName>
    </submittedName>
</protein>
<reference evidence="1" key="1">
    <citation type="submission" date="2019-10" db="EMBL/GenBank/DDBJ databases">
        <title>Lactobacillus agilis SY212 Whole Genome Sequencing Project.</title>
        <authorList>
            <person name="Suzuki S."/>
            <person name="Endo A."/>
            <person name="Maeno S."/>
            <person name="Shiwa Y."/>
            <person name="Matsutani M."/>
            <person name="Kajikawa A."/>
        </authorList>
    </citation>
    <scope>NUCLEOTIDE SEQUENCE</scope>
    <source>
        <strain evidence="1">SY212</strain>
    </source>
</reference>
<organism evidence="1">
    <name type="scientific">Ligilactobacillus agilis</name>
    <dbReference type="NCBI Taxonomy" id="1601"/>
    <lineage>
        <taxon>Bacteria</taxon>
        <taxon>Bacillati</taxon>
        <taxon>Bacillota</taxon>
        <taxon>Bacilli</taxon>
        <taxon>Lactobacillales</taxon>
        <taxon>Lactobacillaceae</taxon>
        <taxon>Ligilactobacillus</taxon>
    </lineage>
</organism>
<proteinExistence type="predicted"/>
<comment type="caution">
    <text evidence="1">The sequence shown here is derived from an EMBL/GenBank/DDBJ whole genome shotgun (WGS) entry which is preliminary data.</text>
</comment>
<dbReference type="RefSeq" id="WP_172584751.1">
    <property type="nucleotide sequence ID" value="NZ_BLAM01000126.1"/>
</dbReference>
<accession>A0A6F9XLV2</accession>
<dbReference type="AlphaFoldDB" id="A0A6F9XLV2"/>